<reference evidence="2" key="1">
    <citation type="journal article" date="2021" name="Proc. Natl. Acad. Sci. U.S.A.">
        <title>Three genomes in the algal genus Volvox reveal the fate of a haploid sex-determining region after a transition to homothallism.</title>
        <authorList>
            <person name="Yamamoto K."/>
            <person name="Hamaji T."/>
            <person name="Kawai-Toyooka H."/>
            <person name="Matsuzaki R."/>
            <person name="Takahashi F."/>
            <person name="Nishimura Y."/>
            <person name="Kawachi M."/>
            <person name="Noguchi H."/>
            <person name="Minakuchi Y."/>
            <person name="Umen J.G."/>
            <person name="Toyoda A."/>
            <person name="Nozaki H."/>
        </authorList>
    </citation>
    <scope>NUCLEOTIDE SEQUENCE</scope>
    <source>
        <strain evidence="2">NIES-3780</strain>
    </source>
</reference>
<keyword evidence="3" id="KW-1185">Reference proteome</keyword>
<accession>A0A8J4F333</accession>
<keyword evidence="1" id="KW-0472">Membrane</keyword>
<evidence type="ECO:0000256" key="1">
    <source>
        <dbReference type="SAM" id="Phobius"/>
    </source>
</evidence>
<proteinExistence type="predicted"/>
<keyword evidence="1" id="KW-0812">Transmembrane</keyword>
<sequence length="120" mass="13156">MFSKCVVRWCVCVCVSVCVCVCVCAAFSHPPLSLRPRMFLRYRLLCESITALLLPWLRGAVSSFGSSDGGGVMVVWWWCGGGVVVVGWCDGGVMVVVRWWWCGGGVVVVWWGMLAMGNES</sequence>
<comment type="caution">
    <text evidence="2">The sequence shown here is derived from an EMBL/GenBank/DDBJ whole genome shotgun (WGS) entry which is preliminary data.</text>
</comment>
<dbReference type="AlphaFoldDB" id="A0A8J4F333"/>
<keyword evidence="1" id="KW-1133">Transmembrane helix</keyword>
<dbReference type="Proteomes" id="UP000747399">
    <property type="component" value="Unassembled WGS sequence"/>
</dbReference>
<name>A0A8J4F333_9CHLO</name>
<gene>
    <name evidence="2" type="ORF">Vafri_14023</name>
</gene>
<evidence type="ECO:0000313" key="2">
    <source>
        <dbReference type="EMBL" id="GIL59047.1"/>
    </source>
</evidence>
<feature type="transmembrane region" description="Helical" evidence="1">
    <location>
        <begin position="6"/>
        <end position="27"/>
    </location>
</feature>
<feature type="transmembrane region" description="Helical" evidence="1">
    <location>
        <begin position="69"/>
        <end position="89"/>
    </location>
</feature>
<protein>
    <submittedName>
        <fullName evidence="2">Uncharacterized protein</fullName>
    </submittedName>
</protein>
<dbReference type="EMBL" id="BNCO01000033">
    <property type="protein sequence ID" value="GIL59047.1"/>
    <property type="molecule type" value="Genomic_DNA"/>
</dbReference>
<feature type="transmembrane region" description="Helical" evidence="1">
    <location>
        <begin position="96"/>
        <end position="114"/>
    </location>
</feature>
<evidence type="ECO:0000313" key="3">
    <source>
        <dbReference type="Proteomes" id="UP000747399"/>
    </source>
</evidence>
<organism evidence="2 3">
    <name type="scientific">Volvox africanus</name>
    <dbReference type="NCBI Taxonomy" id="51714"/>
    <lineage>
        <taxon>Eukaryota</taxon>
        <taxon>Viridiplantae</taxon>
        <taxon>Chlorophyta</taxon>
        <taxon>core chlorophytes</taxon>
        <taxon>Chlorophyceae</taxon>
        <taxon>CS clade</taxon>
        <taxon>Chlamydomonadales</taxon>
        <taxon>Volvocaceae</taxon>
        <taxon>Volvox</taxon>
    </lineage>
</organism>